<evidence type="ECO:0000256" key="5">
    <source>
        <dbReference type="ARBA" id="ARBA00022490"/>
    </source>
</evidence>
<evidence type="ECO:0000256" key="1">
    <source>
        <dbReference type="ARBA" id="ARBA00003518"/>
    </source>
</evidence>
<dbReference type="GO" id="GO:0005737">
    <property type="term" value="C:cytoplasm"/>
    <property type="evidence" value="ECO:0007669"/>
    <property type="project" value="UniProtKB-SubCell"/>
</dbReference>
<dbReference type="GO" id="GO:0005975">
    <property type="term" value="P:carbohydrate metabolic process"/>
    <property type="evidence" value="ECO:0007669"/>
    <property type="project" value="InterPro"/>
</dbReference>
<dbReference type="InterPro" id="IPR004732">
    <property type="entry name" value="Transaldolase_2"/>
</dbReference>
<evidence type="ECO:0000256" key="2">
    <source>
        <dbReference type="ARBA" id="ARBA00004496"/>
    </source>
</evidence>
<dbReference type="HAMAP" id="MF_00493">
    <property type="entry name" value="Transaldolase_2"/>
    <property type="match status" value="1"/>
</dbReference>
<dbReference type="InterPro" id="IPR018225">
    <property type="entry name" value="Transaldolase_AS"/>
</dbReference>
<evidence type="ECO:0000256" key="9">
    <source>
        <dbReference type="ARBA" id="ARBA00048810"/>
    </source>
</evidence>
<comment type="pathway">
    <text evidence="3">Carbohydrate degradation; pentose phosphate pathway.</text>
</comment>
<dbReference type="InterPro" id="IPR013785">
    <property type="entry name" value="Aldolase_TIM"/>
</dbReference>
<evidence type="ECO:0000256" key="6">
    <source>
        <dbReference type="ARBA" id="ARBA00022679"/>
    </source>
</evidence>
<dbReference type="NCBIfam" id="NF002881">
    <property type="entry name" value="PRK03343.1"/>
    <property type="match status" value="1"/>
</dbReference>
<dbReference type="GO" id="GO:0006098">
    <property type="term" value="P:pentose-phosphate shunt"/>
    <property type="evidence" value="ECO:0007669"/>
    <property type="project" value="UniProtKB-UniPathway"/>
</dbReference>
<dbReference type="PROSITE" id="PS01054">
    <property type="entry name" value="TRANSALDOLASE_1"/>
    <property type="match status" value="1"/>
</dbReference>
<evidence type="ECO:0000313" key="10">
    <source>
        <dbReference type="EMBL" id="CAB4858100.1"/>
    </source>
</evidence>
<gene>
    <name evidence="10" type="ORF">UFOPK3381_00101</name>
</gene>
<dbReference type="Pfam" id="PF00923">
    <property type="entry name" value="TAL_FSA"/>
    <property type="match status" value="1"/>
</dbReference>
<organism evidence="10">
    <name type="scientific">freshwater metagenome</name>
    <dbReference type="NCBI Taxonomy" id="449393"/>
    <lineage>
        <taxon>unclassified sequences</taxon>
        <taxon>metagenomes</taxon>
        <taxon>ecological metagenomes</taxon>
    </lineage>
</organism>
<dbReference type="PROSITE" id="PS00958">
    <property type="entry name" value="TRANSALDOLASE_2"/>
    <property type="match status" value="1"/>
</dbReference>
<evidence type="ECO:0000256" key="3">
    <source>
        <dbReference type="ARBA" id="ARBA00004959"/>
    </source>
</evidence>
<dbReference type="Gene3D" id="3.20.20.70">
    <property type="entry name" value="Aldolase class I"/>
    <property type="match status" value="1"/>
</dbReference>
<sequence>MTKLDALYLEHGQSAWVDNIRRDWLNDGTLQNLVDRGVRGVTSNPSIFAKAVASSNAYDALIAGLPTTDPEEAFELLAVQDVRDACAILRPVYEASVRSLSTGERRSLDGFVSLEVSPRLAHDTEGTIAAAKRLAGNLSSSPNLMIKIPATTAGLPAISAVLAEGINVNVTLIFSLERYAEVLDAFVSGIEQARVAGKDISRIASVASFFISRVDTAIDPLLPDDSQLRGTAAIAQAAGAYDIFQERVATPRFQALLAAGAQLQRPLWASTSTKNSAYSDLLYVDTLVAHDTVNTLPDPTLEAYADHGDSAKSRLLRESDRRVLAGTLAQLAAAGIDLAEVTQRLEDEGVSAFISSYDELLATVSQKLRG</sequence>
<dbReference type="PIRSF" id="PIRSF036915">
    <property type="entry name" value="Trnald_Bac_Plnt"/>
    <property type="match status" value="1"/>
</dbReference>
<keyword evidence="5" id="KW-0963">Cytoplasm</keyword>
<accession>A0A6J7CJU1</accession>
<proteinExistence type="inferred from homology"/>
<protein>
    <submittedName>
        <fullName evidence="10">Unannotated protein</fullName>
    </submittedName>
</protein>
<keyword evidence="7" id="KW-0570">Pentose shunt</keyword>
<dbReference type="InterPro" id="IPR001585">
    <property type="entry name" value="TAL/FSA"/>
</dbReference>
<reference evidence="10" key="1">
    <citation type="submission" date="2020-05" db="EMBL/GenBank/DDBJ databases">
        <authorList>
            <person name="Chiriac C."/>
            <person name="Salcher M."/>
            <person name="Ghai R."/>
            <person name="Kavagutti S V."/>
        </authorList>
    </citation>
    <scope>NUCLEOTIDE SEQUENCE</scope>
</reference>
<evidence type="ECO:0000256" key="4">
    <source>
        <dbReference type="ARBA" id="ARBA00008426"/>
    </source>
</evidence>
<name>A0A6J7CJU1_9ZZZZ</name>
<keyword evidence="6" id="KW-0808">Transferase</keyword>
<dbReference type="SUPFAM" id="SSF51569">
    <property type="entry name" value="Aldolase"/>
    <property type="match status" value="1"/>
</dbReference>
<dbReference type="CDD" id="cd00955">
    <property type="entry name" value="Transaldolase_like"/>
    <property type="match status" value="1"/>
</dbReference>
<comment type="catalytic activity">
    <reaction evidence="9">
        <text>D-sedoheptulose 7-phosphate + D-glyceraldehyde 3-phosphate = D-erythrose 4-phosphate + beta-D-fructose 6-phosphate</text>
        <dbReference type="Rhea" id="RHEA:17053"/>
        <dbReference type="ChEBI" id="CHEBI:16897"/>
        <dbReference type="ChEBI" id="CHEBI:57483"/>
        <dbReference type="ChEBI" id="CHEBI:57634"/>
        <dbReference type="ChEBI" id="CHEBI:59776"/>
        <dbReference type="EC" id="2.2.1.2"/>
    </reaction>
</comment>
<comment type="similarity">
    <text evidence="4">Belongs to the transaldolase family. Type 2 subfamily.</text>
</comment>
<dbReference type="NCBIfam" id="TIGR00876">
    <property type="entry name" value="tal_mycobact"/>
    <property type="match status" value="1"/>
</dbReference>
<dbReference type="PANTHER" id="PTHR10683">
    <property type="entry name" value="TRANSALDOLASE"/>
    <property type="match status" value="1"/>
</dbReference>
<keyword evidence="8" id="KW-0704">Schiff base</keyword>
<dbReference type="PANTHER" id="PTHR10683:SF31">
    <property type="entry name" value="TRANSALDOLASE"/>
    <property type="match status" value="1"/>
</dbReference>
<evidence type="ECO:0000256" key="7">
    <source>
        <dbReference type="ARBA" id="ARBA00023126"/>
    </source>
</evidence>
<dbReference type="AlphaFoldDB" id="A0A6J7CJU1"/>
<dbReference type="GO" id="GO:0004801">
    <property type="term" value="F:transaldolase activity"/>
    <property type="evidence" value="ECO:0007669"/>
    <property type="project" value="UniProtKB-EC"/>
</dbReference>
<comment type="subcellular location">
    <subcellularLocation>
        <location evidence="2">Cytoplasm</location>
    </subcellularLocation>
</comment>
<evidence type="ECO:0000256" key="8">
    <source>
        <dbReference type="ARBA" id="ARBA00023270"/>
    </source>
</evidence>
<dbReference type="EMBL" id="CAFBLN010000001">
    <property type="protein sequence ID" value="CAB4858100.1"/>
    <property type="molecule type" value="Genomic_DNA"/>
</dbReference>
<dbReference type="UniPathway" id="UPA00115"/>
<comment type="function">
    <text evidence="1">Transaldolase is important for the balance of metabolites in the pentose-phosphate pathway.</text>
</comment>